<name>X1FMN3_9ZZZZ</name>
<proteinExistence type="predicted"/>
<sequence>MANRKSTVTEPGGDVIVTIKPGTPEMAAYLEVGYGMSLEKAETIIKERPDRPEIWPYEVFEKAQAFVAAYNASPEPVSNRPAWRLTP</sequence>
<reference evidence="1" key="1">
    <citation type="journal article" date="2014" name="Front. Microbiol.">
        <title>High frequency of phylogenetically diverse reductive dehalogenase-homologous genes in deep subseafloor sedimentary metagenomes.</title>
        <authorList>
            <person name="Kawai M."/>
            <person name="Futagami T."/>
            <person name="Toyoda A."/>
            <person name="Takaki Y."/>
            <person name="Nishi S."/>
            <person name="Hori S."/>
            <person name="Arai W."/>
            <person name="Tsubouchi T."/>
            <person name="Morono Y."/>
            <person name="Uchiyama I."/>
            <person name="Ito T."/>
            <person name="Fujiyama A."/>
            <person name="Inagaki F."/>
            <person name="Takami H."/>
        </authorList>
    </citation>
    <scope>NUCLEOTIDE SEQUENCE</scope>
    <source>
        <strain evidence="1">Expedition CK06-06</strain>
    </source>
</reference>
<feature type="non-terminal residue" evidence="1">
    <location>
        <position position="87"/>
    </location>
</feature>
<gene>
    <name evidence="1" type="ORF">S03H2_12510</name>
</gene>
<organism evidence="1">
    <name type="scientific">marine sediment metagenome</name>
    <dbReference type="NCBI Taxonomy" id="412755"/>
    <lineage>
        <taxon>unclassified sequences</taxon>
        <taxon>metagenomes</taxon>
        <taxon>ecological metagenomes</taxon>
    </lineage>
</organism>
<dbReference type="EMBL" id="BARU01006362">
    <property type="protein sequence ID" value="GAH46941.1"/>
    <property type="molecule type" value="Genomic_DNA"/>
</dbReference>
<accession>X1FMN3</accession>
<dbReference type="AlphaFoldDB" id="X1FMN3"/>
<evidence type="ECO:0000313" key="1">
    <source>
        <dbReference type="EMBL" id="GAH46941.1"/>
    </source>
</evidence>
<protein>
    <submittedName>
        <fullName evidence="1">Uncharacterized protein</fullName>
    </submittedName>
</protein>
<comment type="caution">
    <text evidence="1">The sequence shown here is derived from an EMBL/GenBank/DDBJ whole genome shotgun (WGS) entry which is preliminary data.</text>
</comment>